<dbReference type="EMBL" id="JAVQLW010000001">
    <property type="protein sequence ID" value="MDS9466680.1"/>
    <property type="molecule type" value="Genomic_DNA"/>
</dbReference>
<feature type="domain" description="Peptidase M16 N-terminal" evidence="2">
    <location>
        <begin position="37"/>
        <end position="180"/>
    </location>
</feature>
<dbReference type="InterPro" id="IPR011249">
    <property type="entry name" value="Metalloenz_LuxS/M16"/>
</dbReference>
<dbReference type="Pfam" id="PF05193">
    <property type="entry name" value="Peptidase_M16_C"/>
    <property type="match status" value="1"/>
</dbReference>
<reference evidence="5" key="1">
    <citation type="submission" date="2023-07" db="EMBL/GenBank/DDBJ databases">
        <title>Paracoccus sp. MBLB3053 whole genome sequence.</title>
        <authorList>
            <person name="Hwang C.Y."/>
            <person name="Cho E.-S."/>
            <person name="Seo M.-J."/>
        </authorList>
    </citation>
    <scope>NUCLEOTIDE SEQUENCE [LARGE SCALE GENOMIC DNA]</scope>
    <source>
        <strain evidence="5">MBLB3053</strain>
    </source>
</reference>
<dbReference type="SUPFAM" id="SSF63411">
    <property type="entry name" value="LuxS/MPP-like metallohydrolase"/>
    <property type="match status" value="2"/>
</dbReference>
<dbReference type="InterPro" id="IPR050361">
    <property type="entry name" value="MPP/UQCRC_Complex"/>
</dbReference>
<evidence type="ECO:0000313" key="5">
    <source>
        <dbReference type="Proteomes" id="UP001269144"/>
    </source>
</evidence>
<keyword evidence="1" id="KW-0732">Signal</keyword>
<gene>
    <name evidence="4" type="ORF">RGQ15_03675</name>
</gene>
<dbReference type="InterPro" id="IPR007863">
    <property type="entry name" value="Peptidase_M16_C"/>
</dbReference>
<feature type="signal peptide" evidence="1">
    <location>
        <begin position="1"/>
        <end position="20"/>
    </location>
</feature>
<protein>
    <submittedName>
        <fullName evidence="4">Pitrilysin family protein</fullName>
    </submittedName>
</protein>
<dbReference type="PANTHER" id="PTHR11851:SF224">
    <property type="entry name" value="PROCESSING PROTEASE"/>
    <property type="match status" value="1"/>
</dbReference>
<evidence type="ECO:0000256" key="1">
    <source>
        <dbReference type="SAM" id="SignalP"/>
    </source>
</evidence>
<dbReference type="RefSeq" id="WP_311158871.1">
    <property type="nucleotide sequence ID" value="NZ_JAVQLW010000001.1"/>
</dbReference>
<evidence type="ECO:0000259" key="2">
    <source>
        <dbReference type="Pfam" id="PF00675"/>
    </source>
</evidence>
<accession>A0ABU2HQ50</accession>
<feature type="chain" id="PRO_5047533377" evidence="1">
    <location>
        <begin position="21"/>
        <end position="437"/>
    </location>
</feature>
<feature type="domain" description="Peptidase M16 C-terminal" evidence="3">
    <location>
        <begin position="187"/>
        <end position="362"/>
    </location>
</feature>
<sequence>MIRAIATFVFVALASLPARAIEIQQITSPGGIKAWLVEDHSIPFTALSMMFKGGASLDAPDKRGAIALMTALLEEGSGEMDSVQYAEAVEALGAISRFDVGDDALTVNARALTENRDDAAELLRQALADPRFDADAVERVRSQMQSVIRSEATDPNAIANKELARQAWGEHPYGSSVNGTEESVAGLTRDDLVDAKNRVLARDRVVVAAAGDITAEDLGELIDHILGGLPEKGSAPLPEPAKLLLTGGTTVIDWDSPQTVVTFAQPGIPMSDPDYFAAHVADHILGGGGFSSRLMEEIREKRGLTYGVGTGLSNGVYGETWMGGMASANGKVAEAVSLIRTEWDRLAEGGVTDGELNDAKTYLTGEYPLRFNGNTKIASILAGMQLIGLPADYVNTRNSKIEAVTAEDVERVSKRLLHSDQIRFVLVGRPDGMDVGN</sequence>
<organism evidence="4 5">
    <name type="scientific">Paracoccus aurantius</name>
    <dbReference type="NCBI Taxonomy" id="3073814"/>
    <lineage>
        <taxon>Bacteria</taxon>
        <taxon>Pseudomonadati</taxon>
        <taxon>Pseudomonadota</taxon>
        <taxon>Alphaproteobacteria</taxon>
        <taxon>Rhodobacterales</taxon>
        <taxon>Paracoccaceae</taxon>
        <taxon>Paracoccus</taxon>
    </lineage>
</organism>
<name>A0ABU2HQ50_9RHOB</name>
<evidence type="ECO:0000259" key="3">
    <source>
        <dbReference type="Pfam" id="PF05193"/>
    </source>
</evidence>
<dbReference type="PANTHER" id="PTHR11851">
    <property type="entry name" value="METALLOPROTEASE"/>
    <property type="match status" value="1"/>
</dbReference>
<evidence type="ECO:0000313" key="4">
    <source>
        <dbReference type="EMBL" id="MDS9466680.1"/>
    </source>
</evidence>
<dbReference type="Pfam" id="PF00675">
    <property type="entry name" value="Peptidase_M16"/>
    <property type="match status" value="1"/>
</dbReference>
<dbReference type="Proteomes" id="UP001269144">
    <property type="component" value="Unassembled WGS sequence"/>
</dbReference>
<dbReference type="InterPro" id="IPR011765">
    <property type="entry name" value="Pept_M16_N"/>
</dbReference>
<dbReference type="Gene3D" id="3.30.830.10">
    <property type="entry name" value="Metalloenzyme, LuxS/M16 peptidase-like"/>
    <property type="match status" value="2"/>
</dbReference>
<comment type="caution">
    <text evidence="4">The sequence shown here is derived from an EMBL/GenBank/DDBJ whole genome shotgun (WGS) entry which is preliminary data.</text>
</comment>
<proteinExistence type="predicted"/>
<keyword evidence="5" id="KW-1185">Reference proteome</keyword>